<dbReference type="GO" id="GO:0032259">
    <property type="term" value="P:methylation"/>
    <property type="evidence" value="ECO:0007669"/>
    <property type="project" value="UniProtKB-KW"/>
</dbReference>
<dbReference type="PANTHER" id="PTHR44942">
    <property type="entry name" value="METHYLTRANSF_11 DOMAIN-CONTAINING PROTEIN"/>
    <property type="match status" value="1"/>
</dbReference>
<proteinExistence type="inferred from homology"/>
<dbReference type="GO" id="GO:0008757">
    <property type="term" value="F:S-adenosylmethionine-dependent methyltransferase activity"/>
    <property type="evidence" value="ECO:0007669"/>
    <property type="project" value="InterPro"/>
</dbReference>
<dbReference type="OrthoDB" id="9805171at2"/>
<name>A0A0L8V3X7_9BACT</name>
<keyword evidence="6" id="KW-1185">Reference proteome</keyword>
<dbReference type="AlphaFoldDB" id="A0A0L8V3X7"/>
<comment type="similarity">
    <text evidence="1">Belongs to the methyltransferase superfamily.</text>
</comment>
<evidence type="ECO:0000256" key="1">
    <source>
        <dbReference type="ARBA" id="ARBA00008361"/>
    </source>
</evidence>
<dbReference type="InterPro" id="IPR051052">
    <property type="entry name" value="Diverse_substrate_MTase"/>
</dbReference>
<evidence type="ECO:0000259" key="4">
    <source>
        <dbReference type="Pfam" id="PF08241"/>
    </source>
</evidence>
<dbReference type="EMBL" id="LGIA01000206">
    <property type="protein sequence ID" value="KOH42937.1"/>
    <property type="molecule type" value="Genomic_DNA"/>
</dbReference>
<keyword evidence="3 5" id="KW-0808">Transferase</keyword>
<evidence type="ECO:0000313" key="5">
    <source>
        <dbReference type="EMBL" id="KOH42937.1"/>
    </source>
</evidence>
<dbReference type="CDD" id="cd02440">
    <property type="entry name" value="AdoMet_MTases"/>
    <property type="match status" value="1"/>
</dbReference>
<dbReference type="Pfam" id="PF08241">
    <property type="entry name" value="Methyltransf_11"/>
    <property type="match status" value="1"/>
</dbReference>
<sequence>MKDNFSIESDNYAKYRPTYPAIFFDYLNSIVPSKQNAWDCGTGNGQVAYELAKTFACVFATDISQSQISHALQADNINYSVQPAEATNFEKNQFDLIVIAQAIHWFDYERFFEEVRRTAKRGGIICAVGYGRIEVSKQIDQRIKHFYQEIIGAYWDKERKYIDEHYNTIPFPFNEIQAPRFVNKLQWTREHLLGYLNMWSAVRHYIRQNGHNPVNQFEHELDGYWDNRQTKEVRFPLMLRIGQLADF</sequence>
<comment type="caution">
    <text evidence="5">The sequence shown here is derived from an EMBL/GenBank/DDBJ whole genome shotgun (WGS) entry which is preliminary data.</text>
</comment>
<keyword evidence="2 5" id="KW-0489">Methyltransferase</keyword>
<evidence type="ECO:0000256" key="3">
    <source>
        <dbReference type="ARBA" id="ARBA00022679"/>
    </source>
</evidence>
<dbReference type="STRING" id="1409788.NC99_42440"/>
<reference evidence="6" key="1">
    <citation type="submission" date="2015-07" db="EMBL/GenBank/DDBJ databases">
        <title>Genome sequencing of Sunxiuqinia dokdonensis strain SK.</title>
        <authorList>
            <person name="Ahn S."/>
            <person name="Kim B.-C."/>
        </authorList>
    </citation>
    <scope>NUCLEOTIDE SEQUENCE [LARGE SCALE GENOMIC DNA]</scope>
    <source>
        <strain evidence="6">SK</strain>
    </source>
</reference>
<evidence type="ECO:0000256" key="2">
    <source>
        <dbReference type="ARBA" id="ARBA00022603"/>
    </source>
</evidence>
<gene>
    <name evidence="5" type="ORF">NC99_42440</name>
</gene>
<dbReference type="RefSeq" id="WP_053187946.1">
    <property type="nucleotide sequence ID" value="NZ_LGIA01000206.1"/>
</dbReference>
<organism evidence="5 6">
    <name type="scientific">Sunxiuqinia dokdonensis</name>
    <dbReference type="NCBI Taxonomy" id="1409788"/>
    <lineage>
        <taxon>Bacteria</taxon>
        <taxon>Pseudomonadati</taxon>
        <taxon>Bacteroidota</taxon>
        <taxon>Bacteroidia</taxon>
        <taxon>Marinilabiliales</taxon>
        <taxon>Prolixibacteraceae</taxon>
        <taxon>Sunxiuqinia</taxon>
    </lineage>
</organism>
<dbReference type="Gene3D" id="3.40.50.150">
    <property type="entry name" value="Vaccinia Virus protein VP39"/>
    <property type="match status" value="1"/>
</dbReference>
<dbReference type="InterPro" id="IPR013216">
    <property type="entry name" value="Methyltransf_11"/>
</dbReference>
<dbReference type="SUPFAM" id="SSF53335">
    <property type="entry name" value="S-adenosyl-L-methionine-dependent methyltransferases"/>
    <property type="match status" value="1"/>
</dbReference>
<dbReference type="InterPro" id="IPR029063">
    <property type="entry name" value="SAM-dependent_MTases_sf"/>
</dbReference>
<accession>A0A0L8V3X7</accession>
<dbReference type="Proteomes" id="UP000036958">
    <property type="component" value="Unassembled WGS sequence"/>
</dbReference>
<protein>
    <submittedName>
        <fullName evidence="5">SAM-dependent methyltransferase</fullName>
    </submittedName>
</protein>
<dbReference type="PANTHER" id="PTHR44942:SF4">
    <property type="entry name" value="METHYLTRANSFERASE TYPE 11 DOMAIN-CONTAINING PROTEIN"/>
    <property type="match status" value="1"/>
</dbReference>
<evidence type="ECO:0000313" key="6">
    <source>
        <dbReference type="Proteomes" id="UP000036958"/>
    </source>
</evidence>
<feature type="domain" description="Methyltransferase type 11" evidence="4">
    <location>
        <begin position="39"/>
        <end position="126"/>
    </location>
</feature>